<dbReference type="FunFam" id="3.40.50.720:FF:000143">
    <property type="entry name" value="Fatty acyl-CoA reductase"/>
    <property type="match status" value="1"/>
</dbReference>
<dbReference type="PANTHER" id="PTHR24292">
    <property type="entry name" value="CYTOCHROME P450"/>
    <property type="match status" value="1"/>
</dbReference>
<dbReference type="InterPro" id="IPR033640">
    <property type="entry name" value="FAR_C"/>
</dbReference>
<comment type="similarity">
    <text evidence="7">Belongs to the cytochrome P450 family.</text>
</comment>
<evidence type="ECO:0000256" key="22">
    <source>
        <dbReference type="ARBA" id="ARBA00052530"/>
    </source>
</evidence>
<keyword evidence="19" id="KW-0503">Monooxygenase</keyword>
<comment type="function">
    <text evidence="2">May be involved in the metabolism of insect hormones and in the breakdown of synthetic insecticides.</text>
</comment>
<dbReference type="SUPFAM" id="SSF51735">
    <property type="entry name" value="NAD(P)-binding Rossmann-fold domains"/>
    <property type="match status" value="1"/>
</dbReference>
<keyword evidence="24" id="KW-0732">Signal</keyword>
<evidence type="ECO:0000256" key="5">
    <source>
        <dbReference type="ARBA" id="ARBA00004406"/>
    </source>
</evidence>
<dbReference type="InterPro" id="IPR036396">
    <property type="entry name" value="Cyt_P450_sf"/>
</dbReference>
<keyword evidence="27" id="KW-1185">Reference proteome</keyword>
<dbReference type="Gene3D" id="3.40.50.720">
    <property type="entry name" value="NAD(P)-binding Rossmann-like Domain"/>
    <property type="match status" value="1"/>
</dbReference>
<dbReference type="GO" id="GO:0102965">
    <property type="term" value="F:alcohol-forming long-chain fatty acyl-CoA reductase activity"/>
    <property type="evidence" value="ECO:0007669"/>
    <property type="project" value="UniProtKB-EC"/>
</dbReference>
<evidence type="ECO:0000256" key="9">
    <source>
        <dbReference type="ARBA" id="ARBA00022516"/>
    </source>
</evidence>
<evidence type="ECO:0000256" key="1">
    <source>
        <dbReference type="ARBA" id="ARBA00001971"/>
    </source>
</evidence>
<keyword evidence="16" id="KW-1133">Transmembrane helix</keyword>
<evidence type="ECO:0000313" key="27">
    <source>
        <dbReference type="Proteomes" id="UP001500889"/>
    </source>
</evidence>
<evidence type="ECO:0000256" key="11">
    <source>
        <dbReference type="ARBA" id="ARBA00022692"/>
    </source>
</evidence>
<evidence type="ECO:0000256" key="6">
    <source>
        <dbReference type="ARBA" id="ARBA00005928"/>
    </source>
</evidence>
<keyword evidence="20" id="KW-0443">Lipid metabolism</keyword>
<dbReference type="GO" id="GO:0016705">
    <property type="term" value="F:oxidoreductase activity, acting on paired donors, with incorporation or reduction of molecular oxygen"/>
    <property type="evidence" value="ECO:0007669"/>
    <property type="project" value="InterPro"/>
</dbReference>
<dbReference type="CDD" id="cd05236">
    <property type="entry name" value="FAR-N_SDR_e"/>
    <property type="match status" value="1"/>
</dbReference>
<comment type="cofactor">
    <cofactor evidence="1 23">
        <name>heme</name>
        <dbReference type="ChEBI" id="CHEBI:30413"/>
    </cofactor>
</comment>
<evidence type="ECO:0000256" key="3">
    <source>
        <dbReference type="ARBA" id="ARBA00004141"/>
    </source>
</evidence>
<evidence type="ECO:0000259" key="25">
    <source>
        <dbReference type="Pfam" id="PF03015"/>
    </source>
</evidence>
<keyword evidence="15" id="KW-0521">NADP</keyword>
<comment type="catalytic activity">
    <reaction evidence="22">
        <text>a long-chain fatty acyl-CoA + 2 NADPH + 2 H(+) = a long-chain primary fatty alcohol + 2 NADP(+) + CoA</text>
        <dbReference type="Rhea" id="RHEA:52716"/>
        <dbReference type="ChEBI" id="CHEBI:15378"/>
        <dbReference type="ChEBI" id="CHEBI:57287"/>
        <dbReference type="ChEBI" id="CHEBI:57783"/>
        <dbReference type="ChEBI" id="CHEBI:58349"/>
        <dbReference type="ChEBI" id="CHEBI:77396"/>
        <dbReference type="ChEBI" id="CHEBI:83139"/>
        <dbReference type="EC" id="1.2.1.84"/>
    </reaction>
</comment>
<dbReference type="Pfam" id="PF00067">
    <property type="entry name" value="p450"/>
    <property type="match status" value="1"/>
</dbReference>
<evidence type="ECO:0000256" key="18">
    <source>
        <dbReference type="ARBA" id="ARBA00023004"/>
    </source>
</evidence>
<keyword evidence="12 23" id="KW-0479">Metal-binding</keyword>
<dbReference type="CDD" id="cd09071">
    <property type="entry name" value="FAR_C"/>
    <property type="match status" value="1"/>
</dbReference>
<dbReference type="GO" id="GO:0006629">
    <property type="term" value="P:lipid metabolic process"/>
    <property type="evidence" value="ECO:0007669"/>
    <property type="project" value="UniProtKB-KW"/>
</dbReference>
<keyword evidence="10 23" id="KW-0349">Heme</keyword>
<evidence type="ECO:0000256" key="12">
    <source>
        <dbReference type="ARBA" id="ARBA00022723"/>
    </source>
</evidence>
<keyword evidence="9" id="KW-0444">Lipid biosynthesis</keyword>
<dbReference type="Proteomes" id="UP001500889">
    <property type="component" value="Chromosome O"/>
</dbReference>
<sequence>MLLEFLALFGIAFALFYRWATANNDFFKERGVSFAKPKPYFGNMAQMFLRQKAMFDIVCDLYNKGGGNKVFGIFEQRQPLLMIRDPELLRQITIKDFDHFINHRNIFGTGTDDDPHDMSNLFGSSLFSMRDARWKDMRSTLSPAFTGSKMRQMFQLMNQVAKEAVDCLKPEQTAAGEGTDLDMKDYCTRFTNDVIASTAFGLQVNSFKERDNTFYSMGKKLTSFGFLQNLKFMLFFTLKSLNKYLTIDLFDKKSTEYFCRLVLDAMKYRQEHNIIRPDMINMLMEARGLFQTDKTKTTVVREWSDRDIVAQCFVFFFAGFETSAVLMCFTAQELMENEDVQQKLYEEVQQVDIDLDGKELTYEAIMGMKYLDQVVSEVLRKWPAAIAIDRECNKDITYDLDGQTLEIKKGDYIWLPTCGFHRDPKYFENPSKFDPERFSDENKANIQPFTYFPFGLGQRNCIGSRFALLEAKAVIYYLLKEYRFAPAKKSCIPLQLTSNGFQLTPKVIIEKLLRTTEVKRIYVLLRAKRGQEIQERFVSWESDPVFDVLLRTQPKAMQRVTPIRADCQSPDLGLSAADRRLLIEEVQLVLHGAATVRFTEPLHIALAINTRAARLLLQLAKQMQRLEAFVHVSTAYSNCVVEKIEEKFYPEHLTCSADKVLELSESLDAELIDNMAPALMGRYPNTYTYTKALAEQVMQREAGDIPVGIFRPGVIIASYKEPMPGWIDNLYGPIAVLYGVAFGVLRITRLNVKAQAGIVPVDYSACMALATVWHTAIEAKPQGDPAIYNFTPSEENLITWGDFRDKAENLVHSYPLSKMMWCPFLHCTTTPWLFRFVAYFYHLLPGYAIDVVLRLRGQKPRMIKLYGKIHKNINILAPFVDTTWKFETTNTQRLWQRMSSLDHSLFDFDMRGINWDDYFLHALSGIRIYLGKEQPTTIGRGKQILWRFQVLHRILQLTLCSGAAALLWSLLKLLAG</sequence>
<name>A0AAU9FAJ5_DROMD</name>
<feature type="signal peptide" evidence="24">
    <location>
        <begin position="1"/>
        <end position="22"/>
    </location>
</feature>
<dbReference type="CDD" id="cd11056">
    <property type="entry name" value="CYP6-like"/>
    <property type="match status" value="1"/>
</dbReference>
<dbReference type="Gene3D" id="1.10.630.10">
    <property type="entry name" value="Cytochrome P450"/>
    <property type="match status" value="1"/>
</dbReference>
<dbReference type="GO" id="GO:0004497">
    <property type="term" value="F:monooxygenase activity"/>
    <property type="evidence" value="ECO:0007669"/>
    <property type="project" value="UniProtKB-KW"/>
</dbReference>
<keyword evidence="11" id="KW-0812">Transmembrane</keyword>
<keyword evidence="13" id="KW-0256">Endoplasmic reticulum</keyword>
<dbReference type="Pfam" id="PF03015">
    <property type="entry name" value="Sterile"/>
    <property type="match status" value="1"/>
</dbReference>
<evidence type="ECO:0000256" key="13">
    <source>
        <dbReference type="ARBA" id="ARBA00022824"/>
    </source>
</evidence>
<gene>
    <name evidence="26" type="ORF">DMAD_10701</name>
</gene>
<dbReference type="PANTHER" id="PTHR24292:SF54">
    <property type="entry name" value="CYP9F3-RELATED"/>
    <property type="match status" value="1"/>
</dbReference>
<evidence type="ECO:0000256" key="15">
    <source>
        <dbReference type="ARBA" id="ARBA00022857"/>
    </source>
</evidence>
<dbReference type="SUPFAM" id="SSF48264">
    <property type="entry name" value="Cytochrome P450"/>
    <property type="match status" value="1"/>
</dbReference>
<evidence type="ECO:0000256" key="7">
    <source>
        <dbReference type="ARBA" id="ARBA00010617"/>
    </source>
</evidence>
<comment type="similarity">
    <text evidence="6">Belongs to the fatty acyl-CoA reductase family.</text>
</comment>
<evidence type="ECO:0000256" key="8">
    <source>
        <dbReference type="ARBA" id="ARBA00012868"/>
    </source>
</evidence>
<dbReference type="FunFam" id="1.10.630.10:FF:000042">
    <property type="entry name" value="Cytochrome P450"/>
    <property type="match status" value="1"/>
</dbReference>
<organism evidence="26 27">
    <name type="scientific">Drosophila madeirensis</name>
    <name type="common">Fruit fly</name>
    <dbReference type="NCBI Taxonomy" id="30013"/>
    <lineage>
        <taxon>Eukaryota</taxon>
        <taxon>Metazoa</taxon>
        <taxon>Ecdysozoa</taxon>
        <taxon>Arthropoda</taxon>
        <taxon>Hexapoda</taxon>
        <taxon>Insecta</taxon>
        <taxon>Pterygota</taxon>
        <taxon>Neoptera</taxon>
        <taxon>Endopterygota</taxon>
        <taxon>Diptera</taxon>
        <taxon>Brachycera</taxon>
        <taxon>Muscomorpha</taxon>
        <taxon>Ephydroidea</taxon>
        <taxon>Drosophilidae</taxon>
        <taxon>Drosophila</taxon>
        <taxon>Sophophora</taxon>
    </lineage>
</organism>
<reference evidence="26 27" key="1">
    <citation type="submission" date="2024-02" db="EMBL/GenBank/DDBJ databases">
        <title>A chromosome-level genome assembly of Drosophila madeirensis, a fruit fly species endemic to Madeira island.</title>
        <authorList>
            <person name="Tomihara K."/>
            <person name="Llopart A."/>
            <person name="Yamamoto D."/>
        </authorList>
    </citation>
    <scope>NUCLEOTIDE SEQUENCE [LARGE SCALE GENOMIC DNA]</scope>
    <source>
        <strain evidence="26 27">RF1</strain>
    </source>
</reference>
<dbReference type="GO" id="GO:0005506">
    <property type="term" value="F:iron ion binding"/>
    <property type="evidence" value="ECO:0007669"/>
    <property type="project" value="InterPro"/>
</dbReference>
<feature type="chain" id="PRO_5043369971" description="alcohol-forming fatty acyl-CoA reductase (NADPH)" evidence="24">
    <location>
        <begin position="23"/>
        <end position="976"/>
    </location>
</feature>
<evidence type="ECO:0000256" key="10">
    <source>
        <dbReference type="ARBA" id="ARBA00022617"/>
    </source>
</evidence>
<dbReference type="GO" id="GO:0005789">
    <property type="term" value="C:endoplasmic reticulum membrane"/>
    <property type="evidence" value="ECO:0007669"/>
    <property type="project" value="UniProtKB-SubCell"/>
</dbReference>
<evidence type="ECO:0000256" key="19">
    <source>
        <dbReference type="ARBA" id="ARBA00023033"/>
    </source>
</evidence>
<evidence type="ECO:0000256" key="21">
    <source>
        <dbReference type="ARBA" id="ARBA00023136"/>
    </source>
</evidence>
<comment type="subcellular location">
    <subcellularLocation>
        <location evidence="5">Endoplasmic reticulum membrane</location>
        <topology evidence="5">Peripheral membrane protein</topology>
    </subcellularLocation>
    <subcellularLocation>
        <location evidence="3">Membrane</location>
        <topology evidence="3">Multi-pass membrane protein</topology>
    </subcellularLocation>
    <subcellularLocation>
        <location evidence="4">Microsome membrane</location>
        <topology evidence="4">Peripheral membrane protein</topology>
    </subcellularLocation>
</comment>
<dbReference type="PROSITE" id="PS00086">
    <property type="entry name" value="CYTOCHROME_P450"/>
    <property type="match status" value="1"/>
</dbReference>
<feature type="binding site" description="axial binding residue" evidence="23">
    <location>
        <position position="461"/>
    </location>
    <ligand>
        <name>heme</name>
        <dbReference type="ChEBI" id="CHEBI:30413"/>
    </ligand>
    <ligandPart>
        <name>Fe</name>
        <dbReference type="ChEBI" id="CHEBI:18248"/>
    </ligandPart>
</feature>
<evidence type="ECO:0000256" key="16">
    <source>
        <dbReference type="ARBA" id="ARBA00022989"/>
    </source>
</evidence>
<evidence type="ECO:0000256" key="24">
    <source>
        <dbReference type="SAM" id="SignalP"/>
    </source>
</evidence>
<dbReference type="GO" id="GO:0020037">
    <property type="term" value="F:heme binding"/>
    <property type="evidence" value="ECO:0007669"/>
    <property type="project" value="InterPro"/>
</dbReference>
<keyword evidence="21" id="KW-0472">Membrane</keyword>
<proteinExistence type="inferred from homology"/>
<evidence type="ECO:0000313" key="26">
    <source>
        <dbReference type="EMBL" id="BFF92699.1"/>
    </source>
</evidence>
<feature type="domain" description="Fatty acyl-CoA reductase C-terminal" evidence="25">
    <location>
        <begin position="841"/>
        <end position="933"/>
    </location>
</feature>
<keyword evidence="17" id="KW-0560">Oxidoreductase</keyword>
<dbReference type="PRINTS" id="PR00463">
    <property type="entry name" value="EP450I"/>
</dbReference>
<accession>A0AAU9FAJ5</accession>
<dbReference type="InterPro" id="IPR017972">
    <property type="entry name" value="Cyt_P450_CS"/>
</dbReference>
<evidence type="ECO:0000256" key="4">
    <source>
        <dbReference type="ARBA" id="ARBA00004174"/>
    </source>
</evidence>
<keyword evidence="14" id="KW-0492">Microsome</keyword>
<evidence type="ECO:0000256" key="2">
    <source>
        <dbReference type="ARBA" id="ARBA00003690"/>
    </source>
</evidence>
<dbReference type="InterPro" id="IPR001128">
    <property type="entry name" value="Cyt_P450"/>
</dbReference>
<dbReference type="PRINTS" id="PR00385">
    <property type="entry name" value="P450"/>
</dbReference>
<dbReference type="AlphaFoldDB" id="A0AAU9FAJ5"/>
<evidence type="ECO:0000256" key="20">
    <source>
        <dbReference type="ARBA" id="ARBA00023098"/>
    </source>
</evidence>
<evidence type="ECO:0000256" key="23">
    <source>
        <dbReference type="PIRSR" id="PIRSR602401-1"/>
    </source>
</evidence>
<dbReference type="InterPro" id="IPR050476">
    <property type="entry name" value="Insect_CytP450_Detox"/>
</dbReference>
<keyword evidence="18 23" id="KW-0408">Iron</keyword>
<evidence type="ECO:0000256" key="17">
    <source>
        <dbReference type="ARBA" id="ARBA00023002"/>
    </source>
</evidence>
<dbReference type="InterPro" id="IPR036291">
    <property type="entry name" value="NAD(P)-bd_dom_sf"/>
</dbReference>
<protein>
    <recommendedName>
        <fullName evidence="8">alcohol-forming fatty acyl-CoA reductase (NADPH)</fullName>
        <ecNumber evidence="8">1.2.1.84</ecNumber>
    </recommendedName>
</protein>
<dbReference type="InterPro" id="IPR002401">
    <property type="entry name" value="Cyt_P450_E_grp-I"/>
</dbReference>
<dbReference type="EC" id="1.2.1.84" evidence="8"/>
<evidence type="ECO:0000256" key="14">
    <source>
        <dbReference type="ARBA" id="ARBA00022848"/>
    </source>
</evidence>
<dbReference type="EMBL" id="AP029263">
    <property type="protein sequence ID" value="BFF92699.1"/>
    <property type="molecule type" value="Genomic_DNA"/>
</dbReference>